<dbReference type="EMBL" id="JANAKD010000050">
    <property type="protein sequence ID" value="KAJ3498442.1"/>
    <property type="molecule type" value="Genomic_DNA"/>
</dbReference>
<evidence type="ECO:0000313" key="1">
    <source>
        <dbReference type="EMBL" id="KAJ3498442.1"/>
    </source>
</evidence>
<proteinExistence type="predicted"/>
<accession>A0ACC1R620</accession>
<comment type="caution">
    <text evidence="1">The sequence shown here is derived from an EMBL/GenBank/DDBJ whole genome shotgun (WGS) entry which is preliminary data.</text>
</comment>
<keyword evidence="2" id="KW-1185">Reference proteome</keyword>
<evidence type="ECO:0000313" key="2">
    <source>
        <dbReference type="Proteomes" id="UP001148737"/>
    </source>
</evidence>
<dbReference type="Proteomes" id="UP001148737">
    <property type="component" value="Unassembled WGS sequence"/>
</dbReference>
<name>A0ACC1R620_9HYPO</name>
<gene>
    <name evidence="1" type="ORF">NLG97_g1125</name>
</gene>
<sequence>MNITPEQTQAETVQLQQIHGGRDTHGAQARAQRLKPADGGRDAWVVLIASLVFEAIFWGFPMCFGVFQDYYTKRPEFQAHEYQVAQIGTLAQGIYYLGAPVSAYLAKRFPKHQRRQICAGWSLCIFGLLCASFAETVSGLIGTQGIMYGFGFMILTYPIISMLNEWWVVRKGMAFGLFSASSGLTGVAMPFIIETALGRYGQRITLQGSAVAMLALTGPLLFLLRGRLPAPEGASLPPTNWTFLKRPLFWIFGSATLIHGFGFFFPVVFLPSYATSMNISSTNGALLLSLMSIAQVLGQFIFGHLSDKTVSVNTLTTTCCSVSAIAAITIWGLGKSMALLVIFSLIYGFFGFGFVTLRVAMGRSVTDDPSAVFAMYTILVFLQGIGNVLVGPLSAALLRDPVSRGQYAAGRYEGMVLTTGCTSMAAAVIIGCWRGSRLLLPRTR</sequence>
<protein>
    <submittedName>
        <fullName evidence="1">Uncharacterized protein</fullName>
    </submittedName>
</protein>
<reference evidence="1" key="1">
    <citation type="submission" date="2022-07" db="EMBL/GenBank/DDBJ databases">
        <title>Genome Sequence of Lecanicillium saksenae.</title>
        <authorList>
            <person name="Buettner E."/>
        </authorList>
    </citation>
    <scope>NUCLEOTIDE SEQUENCE</scope>
    <source>
        <strain evidence="1">VT-O1</strain>
    </source>
</reference>
<organism evidence="1 2">
    <name type="scientific">Lecanicillium saksenae</name>
    <dbReference type="NCBI Taxonomy" id="468837"/>
    <lineage>
        <taxon>Eukaryota</taxon>
        <taxon>Fungi</taxon>
        <taxon>Dikarya</taxon>
        <taxon>Ascomycota</taxon>
        <taxon>Pezizomycotina</taxon>
        <taxon>Sordariomycetes</taxon>
        <taxon>Hypocreomycetidae</taxon>
        <taxon>Hypocreales</taxon>
        <taxon>Cordycipitaceae</taxon>
        <taxon>Lecanicillium</taxon>
    </lineage>
</organism>